<feature type="compositionally biased region" description="Polar residues" evidence="1">
    <location>
        <begin position="12"/>
        <end position="22"/>
    </location>
</feature>
<feature type="compositionally biased region" description="Basic and acidic residues" evidence="1">
    <location>
        <begin position="88"/>
        <end position="116"/>
    </location>
</feature>
<keyword evidence="3" id="KW-1185">Reference proteome</keyword>
<feature type="region of interest" description="Disordered" evidence="1">
    <location>
        <begin position="1"/>
        <end position="29"/>
    </location>
</feature>
<dbReference type="AlphaFoldDB" id="A0A0L6CPU0"/>
<gene>
    <name evidence="2" type="ORF">VV01_00100</name>
</gene>
<accession>A0A0L6CPU0</accession>
<comment type="caution">
    <text evidence="2">The sequence shown here is derived from an EMBL/GenBank/DDBJ whole genome shotgun (WGS) entry which is preliminary data.</text>
</comment>
<sequence length="306" mass="34879">MTRSDTADLHITHTSAEGTTIEGTARGDGTKPALVANRWRWSRNLGAWYLPHTRDRAPKRDAIEQTATDLRTAGFTVAVTIDATPRDQVEAEADRAERASDRAERFAQRAERRQADSDAAWNRAEQINQRFAGGQPILVGHHSQRGAERDQERAHALLGRSVEQQRQADEARRRAETAASEASGREEPHQVARRIDALTADVRRLERQTNGRPSEELDHARAQLEHWRHVRAQQVEAGQTRAYTREDIAPGDLIQIRRNEWERVTRVNAKTVTVYRPEGWNVARVRYHQIRDHRRPSQENAGESTT</sequence>
<dbReference type="EMBL" id="LAIR01000001">
    <property type="protein sequence ID" value="KNX39675.1"/>
    <property type="molecule type" value="Genomic_DNA"/>
</dbReference>
<dbReference type="InterPro" id="IPR021944">
    <property type="entry name" value="DUF3560"/>
</dbReference>
<dbReference type="RefSeq" id="WP_050668114.1">
    <property type="nucleotide sequence ID" value="NZ_LAIR01000001.1"/>
</dbReference>
<feature type="region of interest" description="Disordered" evidence="1">
    <location>
        <begin position="88"/>
        <end position="119"/>
    </location>
</feature>
<evidence type="ECO:0000313" key="3">
    <source>
        <dbReference type="Proteomes" id="UP000037397"/>
    </source>
</evidence>
<dbReference type="Pfam" id="PF12083">
    <property type="entry name" value="DUF3560"/>
    <property type="match status" value="1"/>
</dbReference>
<proteinExistence type="predicted"/>
<protein>
    <recommendedName>
        <fullName evidence="4">DUF3560 domain-containing protein</fullName>
    </recommendedName>
</protein>
<evidence type="ECO:0000256" key="1">
    <source>
        <dbReference type="SAM" id="MobiDB-lite"/>
    </source>
</evidence>
<reference evidence="3" key="1">
    <citation type="submission" date="2015-03" db="EMBL/GenBank/DDBJ databases">
        <title>Luteipulveratus halotolerans sp. nov., a novel actinobacterium (Dermacoccaceae) from Sarawak, Malaysia.</title>
        <authorList>
            <person name="Juboi H."/>
            <person name="Basik A."/>
            <person name="Shamsul S.S."/>
            <person name="Arnold P."/>
            <person name="Schmitt E.K."/>
            <person name="Sanglier J.-J."/>
            <person name="Yeo T."/>
        </authorList>
    </citation>
    <scope>NUCLEOTIDE SEQUENCE [LARGE SCALE GENOMIC DNA]</scope>
    <source>
        <strain evidence="3">C296001</strain>
    </source>
</reference>
<feature type="compositionally biased region" description="Basic and acidic residues" evidence="1">
    <location>
        <begin position="166"/>
        <end position="176"/>
    </location>
</feature>
<feature type="region of interest" description="Disordered" evidence="1">
    <location>
        <begin position="159"/>
        <end position="191"/>
    </location>
</feature>
<dbReference type="Proteomes" id="UP000037397">
    <property type="component" value="Unassembled WGS sequence"/>
</dbReference>
<evidence type="ECO:0000313" key="2">
    <source>
        <dbReference type="EMBL" id="KNX39675.1"/>
    </source>
</evidence>
<feature type="compositionally biased region" description="Basic and acidic residues" evidence="1">
    <location>
        <begin position="1"/>
        <end position="11"/>
    </location>
</feature>
<organism evidence="2 3">
    <name type="scientific">Luteipulveratus halotolerans</name>
    <dbReference type="NCBI Taxonomy" id="1631356"/>
    <lineage>
        <taxon>Bacteria</taxon>
        <taxon>Bacillati</taxon>
        <taxon>Actinomycetota</taxon>
        <taxon>Actinomycetes</taxon>
        <taxon>Micrococcales</taxon>
        <taxon>Dermacoccaceae</taxon>
        <taxon>Luteipulveratus</taxon>
    </lineage>
</organism>
<dbReference type="STRING" id="1631356.VV01_00100"/>
<name>A0A0L6CPU0_9MICO</name>
<dbReference type="OrthoDB" id="9803716at2"/>
<evidence type="ECO:0008006" key="4">
    <source>
        <dbReference type="Google" id="ProtNLM"/>
    </source>
</evidence>